<organism evidence="1 2">
    <name type="scientific">Ficus carica</name>
    <name type="common">Common fig</name>
    <dbReference type="NCBI Taxonomy" id="3494"/>
    <lineage>
        <taxon>Eukaryota</taxon>
        <taxon>Viridiplantae</taxon>
        <taxon>Streptophyta</taxon>
        <taxon>Embryophyta</taxon>
        <taxon>Tracheophyta</taxon>
        <taxon>Spermatophyta</taxon>
        <taxon>Magnoliopsida</taxon>
        <taxon>eudicotyledons</taxon>
        <taxon>Gunneridae</taxon>
        <taxon>Pentapetalae</taxon>
        <taxon>rosids</taxon>
        <taxon>fabids</taxon>
        <taxon>Rosales</taxon>
        <taxon>Moraceae</taxon>
        <taxon>Ficeae</taxon>
        <taxon>Ficus</taxon>
    </lineage>
</organism>
<evidence type="ECO:0000313" key="1">
    <source>
        <dbReference type="EMBL" id="GMN59611.1"/>
    </source>
</evidence>
<evidence type="ECO:0000313" key="2">
    <source>
        <dbReference type="Proteomes" id="UP001187192"/>
    </source>
</evidence>
<dbReference type="AlphaFoldDB" id="A0AA88DQU7"/>
<protein>
    <submittedName>
        <fullName evidence="1">Uncharacterized protein</fullName>
    </submittedName>
</protein>
<gene>
    <name evidence="1" type="ORF">TIFTF001_028704</name>
</gene>
<keyword evidence="2" id="KW-1185">Reference proteome</keyword>
<dbReference type="Proteomes" id="UP001187192">
    <property type="component" value="Unassembled WGS sequence"/>
</dbReference>
<comment type="caution">
    <text evidence="1">The sequence shown here is derived from an EMBL/GenBank/DDBJ whole genome shotgun (WGS) entry which is preliminary data.</text>
</comment>
<name>A0AA88DQU7_FICCA</name>
<reference evidence="1" key="1">
    <citation type="submission" date="2023-07" db="EMBL/GenBank/DDBJ databases">
        <title>draft genome sequence of fig (Ficus carica).</title>
        <authorList>
            <person name="Takahashi T."/>
            <person name="Nishimura K."/>
        </authorList>
    </citation>
    <scope>NUCLEOTIDE SEQUENCE</scope>
</reference>
<dbReference type="EMBL" id="BTGU01000089">
    <property type="protein sequence ID" value="GMN59611.1"/>
    <property type="molecule type" value="Genomic_DNA"/>
</dbReference>
<sequence length="40" mass="4244">MRGGRRERGLQIATKGRRAKVIVGRGGQSPTPIAGGRGER</sequence>
<accession>A0AA88DQU7</accession>
<proteinExistence type="predicted"/>